<dbReference type="OrthoDB" id="5426471at2759"/>
<sequence length="274" mass="31562">MSDDRFDKLGNSIENESIDKTQSDKLPIEIVKTNNRTSKKSKEEQLPPTRIPKKTASGNEAFYRDKNIGRYTNVEEHVPKQAIKSNNVRYKTELKKVDKHSRTGKVDTMKKINNGWGNDLNEWEFEQYAEEDVKKDKQNDLGMGFDGGPEVSSFPLPMTTLSFQEYLEEQNDFNRINKVPSINNKNINSLDDELIIDNEPEILSYPTHAKSYTSHHHIFRDDKKFLNYQASEMTTPRTDVVNEGWDTTLNSSNTPTKNFAIKKKGINLEKLPSL</sequence>
<evidence type="ECO:0000313" key="3">
    <source>
        <dbReference type="Proteomes" id="UP000005666"/>
    </source>
</evidence>
<evidence type="ECO:0000313" key="2">
    <source>
        <dbReference type="EMBL" id="CCE62212.1"/>
    </source>
</evidence>
<dbReference type="KEGG" id="tpf:TPHA_0C00550"/>
<dbReference type="GeneID" id="11533676"/>
<dbReference type="EMBL" id="HE612858">
    <property type="protein sequence ID" value="CCE62212.1"/>
    <property type="molecule type" value="Genomic_DNA"/>
</dbReference>
<dbReference type="Gene3D" id="6.10.140.1040">
    <property type="match status" value="1"/>
</dbReference>
<proteinExistence type="predicted"/>
<dbReference type="STRING" id="1071381.G8BR36"/>
<reference evidence="2 3" key="1">
    <citation type="journal article" date="2011" name="Proc. Natl. Acad. Sci. U.S.A.">
        <title>Evolutionary erosion of yeast sex chromosomes by mating-type switching accidents.</title>
        <authorList>
            <person name="Gordon J.L."/>
            <person name="Armisen D."/>
            <person name="Proux-Wera E."/>
            <person name="Oheigeartaigh S.S."/>
            <person name="Byrne K.P."/>
            <person name="Wolfe K.H."/>
        </authorList>
    </citation>
    <scope>NUCLEOTIDE SEQUENCE [LARGE SCALE GENOMIC DNA]</scope>
    <source>
        <strain evidence="3">ATCC 24235 / CBS 4417 / NBRC 1672 / NRRL Y-8282 / UCD 70-5</strain>
    </source>
</reference>
<feature type="region of interest" description="Disordered" evidence="1">
    <location>
        <begin position="1"/>
        <end position="59"/>
    </location>
</feature>
<dbReference type="HOGENOM" id="CLU_043312_2_0_1"/>
<dbReference type="Proteomes" id="UP000005666">
    <property type="component" value="Chromosome 3"/>
</dbReference>
<feature type="compositionally biased region" description="Basic and acidic residues" evidence="1">
    <location>
        <begin position="17"/>
        <end position="27"/>
    </location>
</feature>
<dbReference type="RefSeq" id="XP_003684646.1">
    <property type="nucleotide sequence ID" value="XM_003684598.1"/>
</dbReference>
<keyword evidence="3" id="KW-1185">Reference proteome</keyword>
<accession>G8BR36</accession>
<protein>
    <submittedName>
        <fullName evidence="2">Uncharacterized protein</fullName>
    </submittedName>
</protein>
<name>G8BR36_TETPH</name>
<dbReference type="AlphaFoldDB" id="G8BR36"/>
<gene>
    <name evidence="2" type="primary">TPHA0C00550</name>
    <name evidence="2" type="ordered locus">TPHA_0C00550</name>
</gene>
<evidence type="ECO:0000256" key="1">
    <source>
        <dbReference type="SAM" id="MobiDB-lite"/>
    </source>
</evidence>
<organism evidence="2 3">
    <name type="scientific">Tetrapisispora phaffii (strain ATCC 24235 / CBS 4417 / NBRC 1672 / NRRL Y-8282 / UCD 70-5)</name>
    <name type="common">Yeast</name>
    <name type="synonym">Fabospora phaffii</name>
    <dbReference type="NCBI Taxonomy" id="1071381"/>
    <lineage>
        <taxon>Eukaryota</taxon>
        <taxon>Fungi</taxon>
        <taxon>Dikarya</taxon>
        <taxon>Ascomycota</taxon>
        <taxon>Saccharomycotina</taxon>
        <taxon>Saccharomycetes</taxon>
        <taxon>Saccharomycetales</taxon>
        <taxon>Saccharomycetaceae</taxon>
        <taxon>Tetrapisispora</taxon>
    </lineage>
</organism>